<protein>
    <submittedName>
        <fullName evidence="3">NMT1/THI5 like protein</fullName>
    </submittedName>
</protein>
<feature type="chain" id="PRO_5012622011" evidence="1">
    <location>
        <begin position="21"/>
        <end position="326"/>
    </location>
</feature>
<dbReference type="Proteomes" id="UP000193862">
    <property type="component" value="Unassembled WGS sequence"/>
</dbReference>
<evidence type="ECO:0000313" key="3">
    <source>
        <dbReference type="EMBL" id="SLN25395.1"/>
    </source>
</evidence>
<evidence type="ECO:0000256" key="1">
    <source>
        <dbReference type="SAM" id="SignalP"/>
    </source>
</evidence>
<reference evidence="3 4" key="1">
    <citation type="submission" date="2017-03" db="EMBL/GenBank/DDBJ databases">
        <authorList>
            <person name="Afonso C.L."/>
            <person name="Miller P.J."/>
            <person name="Scott M.A."/>
            <person name="Spackman E."/>
            <person name="Goraichik I."/>
            <person name="Dimitrov K.M."/>
            <person name="Suarez D.L."/>
            <person name="Swayne D.E."/>
        </authorList>
    </citation>
    <scope>NUCLEOTIDE SEQUENCE [LARGE SCALE GENOMIC DNA]</scope>
    <source>
        <strain evidence="3 4">CECT 8620</strain>
    </source>
</reference>
<feature type="signal peptide" evidence="1">
    <location>
        <begin position="1"/>
        <end position="20"/>
    </location>
</feature>
<proteinExistence type="predicted"/>
<dbReference type="AlphaFoldDB" id="A0A1Y5RVF6"/>
<evidence type="ECO:0000259" key="2">
    <source>
        <dbReference type="Pfam" id="PF09084"/>
    </source>
</evidence>
<dbReference type="SUPFAM" id="SSF53850">
    <property type="entry name" value="Periplasmic binding protein-like II"/>
    <property type="match status" value="1"/>
</dbReference>
<dbReference type="PANTHER" id="PTHR30024">
    <property type="entry name" value="ALIPHATIC SULFONATES-BINDING PROTEIN-RELATED"/>
    <property type="match status" value="1"/>
</dbReference>
<keyword evidence="1" id="KW-0732">Signal</keyword>
<organism evidence="3 4">
    <name type="scientific">Aquimixticola soesokkakensis</name>
    <dbReference type="NCBI Taxonomy" id="1519096"/>
    <lineage>
        <taxon>Bacteria</taxon>
        <taxon>Pseudomonadati</taxon>
        <taxon>Pseudomonadota</taxon>
        <taxon>Alphaproteobacteria</taxon>
        <taxon>Rhodobacterales</taxon>
        <taxon>Paracoccaceae</taxon>
        <taxon>Aquimixticola</taxon>
    </lineage>
</organism>
<dbReference type="Pfam" id="PF09084">
    <property type="entry name" value="NMT1"/>
    <property type="match status" value="1"/>
</dbReference>
<keyword evidence="4" id="KW-1185">Reference proteome</keyword>
<sequence>MKITLGFAALLASVSFSATADTVAGDMPKLRAALQMSGTVAWEVDTIRHNGFDTANGFALEVMDVAGKAASDVALQAGEVDMIVSDWLWVARQRAQGQDLVFLPYSKAVGGIYVPADSPAQSLGDLAGGKIGIAGGPLDKSWLILRAFADQQSGFDLAGQTEQVFGAPPLIFKAATGGELDGAINFWHFGAKMEASGMRLLMSVSQAALALGLDPETPLLGYVVRGEVLRDHPEIVAGMAAASRQAKELLRNDSAAWERLRAQMNADTDAQFEALKAGWIAGIPADGPISEAAAGKMLDLMTRLGGADLTGGATTLPEGVFYQPAG</sequence>
<evidence type="ECO:0000313" key="4">
    <source>
        <dbReference type="Proteomes" id="UP000193862"/>
    </source>
</evidence>
<dbReference type="EMBL" id="FWFS01000002">
    <property type="protein sequence ID" value="SLN25395.1"/>
    <property type="molecule type" value="Genomic_DNA"/>
</dbReference>
<dbReference type="OrthoDB" id="5621714at2"/>
<feature type="domain" description="SsuA/THI5-like" evidence="2">
    <location>
        <begin position="50"/>
        <end position="251"/>
    </location>
</feature>
<gene>
    <name evidence="3" type="ORF">AQS8620_00737</name>
</gene>
<dbReference type="Gene3D" id="3.40.190.10">
    <property type="entry name" value="Periplasmic binding protein-like II"/>
    <property type="match status" value="2"/>
</dbReference>
<accession>A0A1Y5RVF6</accession>
<name>A0A1Y5RVF6_9RHOB</name>
<dbReference type="InterPro" id="IPR015168">
    <property type="entry name" value="SsuA/THI5"/>
</dbReference>
<dbReference type="PANTHER" id="PTHR30024:SF48">
    <property type="entry name" value="ABC TRANSPORTER SUBSTRATE-BINDING PROTEIN"/>
    <property type="match status" value="1"/>
</dbReference>
<dbReference type="RefSeq" id="WP_085835492.1">
    <property type="nucleotide sequence ID" value="NZ_FWFS01000002.1"/>
</dbReference>